<dbReference type="RefSeq" id="WP_085681770.1">
    <property type="nucleotide sequence ID" value="NZ_CP020931.1"/>
</dbReference>
<dbReference type="Gene3D" id="3.30.1540.10">
    <property type="entry name" value="formyl-coa transferase, domain 3"/>
    <property type="match status" value="1"/>
</dbReference>
<protein>
    <submittedName>
        <fullName evidence="1">Acetyl-CoA:oxalate CoA-transferase</fullName>
        <ecNumber evidence="1">2.8.3.19</ecNumber>
    </submittedName>
</protein>
<dbReference type="Pfam" id="PF02515">
    <property type="entry name" value="CoA_transf_3"/>
    <property type="match status" value="1"/>
</dbReference>
<dbReference type="PANTHER" id="PTHR48228:SF5">
    <property type="entry name" value="ALPHA-METHYLACYL-COA RACEMASE"/>
    <property type="match status" value="1"/>
</dbReference>
<dbReference type="EC" id="2.8.3.19" evidence="1"/>
<dbReference type="GO" id="GO:0016740">
    <property type="term" value="F:transferase activity"/>
    <property type="evidence" value="ECO:0007669"/>
    <property type="project" value="UniProtKB-KW"/>
</dbReference>
<gene>
    <name evidence="1" type="primary">yfdE</name>
    <name evidence="1" type="ORF">MARSALSMR5_03799</name>
</gene>
<dbReference type="Proteomes" id="UP000193100">
    <property type="component" value="Chromosome"/>
</dbReference>
<dbReference type="InterPro" id="IPR044855">
    <property type="entry name" value="CoA-Trfase_III_dom3_sf"/>
</dbReference>
<dbReference type="InterPro" id="IPR023606">
    <property type="entry name" value="CoA-Trfase_III_dom_1_sf"/>
</dbReference>
<name>A0A1W6KER3_9GAMM</name>
<reference evidence="1 2" key="1">
    <citation type="submission" date="2017-04" db="EMBL/GenBank/DDBJ databases">
        <title>Genome Sequence of Marinobacter salarius strain SMR5 Isolated from a culture of the Diatom Skeletonema marinoi.</title>
        <authorList>
            <person name="Topel M."/>
            <person name="Pinder M.I.M."/>
            <person name="Johansson O.N."/>
            <person name="Kourtchenko O."/>
            <person name="Godhe A."/>
            <person name="Clarke A.K."/>
        </authorList>
    </citation>
    <scope>NUCLEOTIDE SEQUENCE [LARGE SCALE GENOMIC DNA]</scope>
    <source>
        <strain evidence="1 2">SMR5</strain>
    </source>
</reference>
<dbReference type="EMBL" id="CP020931">
    <property type="protein sequence ID" value="ARM85819.1"/>
    <property type="molecule type" value="Genomic_DNA"/>
</dbReference>
<evidence type="ECO:0000313" key="2">
    <source>
        <dbReference type="Proteomes" id="UP000193100"/>
    </source>
</evidence>
<keyword evidence="1" id="KW-0808">Transferase</keyword>
<dbReference type="AlphaFoldDB" id="A0A1W6KER3"/>
<accession>A0A1W6KER3</accession>
<dbReference type="GeneID" id="77257719"/>
<dbReference type="PANTHER" id="PTHR48228">
    <property type="entry name" value="SUCCINYL-COA--D-CITRAMALATE COA-TRANSFERASE"/>
    <property type="match status" value="1"/>
</dbReference>
<dbReference type="SUPFAM" id="SSF89796">
    <property type="entry name" value="CoA-transferase family III (CaiB/BaiF)"/>
    <property type="match status" value="1"/>
</dbReference>
<organism evidence="1 2">
    <name type="scientific">Marinobacter salarius</name>
    <dbReference type="NCBI Taxonomy" id="1420917"/>
    <lineage>
        <taxon>Bacteria</taxon>
        <taxon>Pseudomonadati</taxon>
        <taxon>Pseudomonadota</taxon>
        <taxon>Gammaproteobacteria</taxon>
        <taxon>Pseudomonadales</taxon>
        <taxon>Marinobacteraceae</taxon>
        <taxon>Marinobacter</taxon>
    </lineage>
</organism>
<dbReference type="InterPro" id="IPR003673">
    <property type="entry name" value="CoA-Trfase_fam_III"/>
</dbReference>
<proteinExistence type="predicted"/>
<dbReference type="InterPro" id="IPR050509">
    <property type="entry name" value="CoA-transferase_III"/>
</dbReference>
<evidence type="ECO:0000313" key="1">
    <source>
        <dbReference type="EMBL" id="ARM85819.1"/>
    </source>
</evidence>
<sequence>MSTTHSHDRSSLPLAGCHIVERSHSVAAAYAGRLLATLGATVVMLEPEEGSPLRQAAPLLDDETSALFSYLAAGKRSLVCDLETGDGQRILARELQQADILLDDTPVSERRALGLDHEQLSERFPSLVHVSVLPFGATGPKADWDGEEINLIHASGEGFLLPNGRSYELFPDRPPLKIYGHFAQYQGGCAAALSALSAWWAMSEFGGQYVDVSVQDAMLLCGAFALQRLGDGSLEHRATRSFRYGGVFEAKDGYVELLTLEDRQWNALVQLLGNPGWAQDEALKDPLERSRRGADINAHIRAWMAARNVDTIVGNAQKLGVPAAKYRTPREVVQGEHEFFRGLFSPCTLENGQEVQMVVAPYRFQRTPLKMAGVPSIGEHSGRVPSIEDSSHQVVVKEGLS</sequence>
<dbReference type="Gene3D" id="3.40.50.10540">
    <property type="entry name" value="Crotonobetainyl-coa:carnitine coa-transferase, domain 1"/>
    <property type="match status" value="1"/>
</dbReference>